<name>A0A929QSJ3_ABIDE</name>
<protein>
    <recommendedName>
        <fullName evidence="3">Lipase (Class 3)</fullName>
    </recommendedName>
</protein>
<evidence type="ECO:0000313" key="2">
    <source>
        <dbReference type="Proteomes" id="UP000757900"/>
    </source>
</evidence>
<proteinExistence type="predicted"/>
<gene>
    <name evidence="1" type="ORF">HXK00_03975</name>
</gene>
<accession>A0A929QSJ3</accession>
<dbReference type="Pfam" id="PF26363">
    <property type="entry name" value="Phospholipase-like"/>
    <property type="match status" value="1"/>
</dbReference>
<evidence type="ECO:0000313" key="1">
    <source>
        <dbReference type="EMBL" id="MBF0934788.1"/>
    </source>
</evidence>
<dbReference type="Proteomes" id="UP000757900">
    <property type="component" value="Unassembled WGS sequence"/>
</dbReference>
<dbReference type="InterPro" id="IPR029058">
    <property type="entry name" value="AB_hydrolase_fold"/>
</dbReference>
<dbReference type="AlphaFoldDB" id="A0A929QSJ3"/>
<dbReference type="SUPFAM" id="SSF53474">
    <property type="entry name" value="alpha/beta-Hydrolases"/>
    <property type="match status" value="1"/>
</dbReference>
<evidence type="ECO:0008006" key="3">
    <source>
        <dbReference type="Google" id="ProtNLM"/>
    </source>
</evidence>
<reference evidence="1" key="1">
    <citation type="submission" date="2020-04" db="EMBL/GenBank/DDBJ databases">
        <title>Deep metagenomics examines the oral microbiome during advanced dental caries in children, revealing novel taxa and co-occurrences with host molecules.</title>
        <authorList>
            <person name="Baker J.L."/>
            <person name="Morton J.T."/>
            <person name="Dinis M."/>
            <person name="Alvarez R."/>
            <person name="Tran N.C."/>
            <person name="Knight R."/>
            <person name="Edlund A."/>
        </authorList>
    </citation>
    <scope>NUCLEOTIDE SEQUENCE</scope>
    <source>
        <strain evidence="1">JCVI_23_bin.16</strain>
    </source>
</reference>
<dbReference type="EMBL" id="JABZFV010000067">
    <property type="protein sequence ID" value="MBF0934788.1"/>
    <property type="molecule type" value="Genomic_DNA"/>
</dbReference>
<dbReference type="Gene3D" id="3.40.50.1820">
    <property type="entry name" value="alpha/beta hydrolase"/>
    <property type="match status" value="1"/>
</dbReference>
<comment type="caution">
    <text evidence="1">The sequence shown here is derived from an EMBL/GenBank/DDBJ whole genome shotgun (WGS) entry which is preliminary data.</text>
</comment>
<organism evidence="1 2">
    <name type="scientific">Abiotrophia defectiva</name>
    <name type="common">Streptococcus defectivus</name>
    <dbReference type="NCBI Taxonomy" id="46125"/>
    <lineage>
        <taxon>Bacteria</taxon>
        <taxon>Bacillati</taxon>
        <taxon>Bacillota</taxon>
        <taxon>Bacilli</taxon>
        <taxon>Lactobacillales</taxon>
        <taxon>Aerococcaceae</taxon>
        <taxon>Abiotrophia</taxon>
    </lineage>
</organism>
<sequence length="499" mass="55852">MSEVEQLTALASHATYAMERTVINYSKGEISGDLNENVNRAVRNALEQTENLDANRLQVKDYYYDANTGASATLFYDQESDKMILAYTGTNLTNDADKDARLMDFEGILLQGGFQYPPALEMYDSAIAKSGGREIILTGHSLGGALAQFVAMLRNVRTTVTYDPAPVNSLGKKSTFTVRDYNEFGAPIDGKRYDLQEAEKNFTGRIQNIRSNDDPLTLIGHESGAATYYGEMDTIITNVGHDMLPFGKNKTYYARVGEILSQENSYALNEYAVYSSDKHGIFLGLIMTKKYGNLPSDTIEKMSPVKRLSYNHEHAAFKLYQELENVSKIKYVLYASDGQLTKNEDIYLRSQEVLTALSGIQSIIQACVTEVVNQYTDGINTLEWLWERATFLANFHGSWLDSDDIAQTLASEGLTYEKMIQPTITKFQTKISDIKSYISEMEALITKVDASVHKLLEQDQLLAKQISGVQLSSLFTDVQLSQMRQINALTRNPIKPVLP</sequence>
<dbReference type="GO" id="GO:0006629">
    <property type="term" value="P:lipid metabolic process"/>
    <property type="evidence" value="ECO:0007669"/>
    <property type="project" value="InterPro"/>
</dbReference>
<dbReference type="CDD" id="cd00741">
    <property type="entry name" value="Lipase"/>
    <property type="match status" value="1"/>
</dbReference>